<sequence length="197" mass="22487">MNCLVVLSHPLPDSLNRHFADTAIAELTNAGHKVELLDLYRSEFDPRLTPAERGSYYGDRFDAAELEAHAEALRQAEMLVLVFPTWWFGLPAILKGWVDRVFAPGIAFDHGSDFGPIKPLLGKLRHIVAITTLGSPWWIDRLVMHRPVRRILKWGVFKACAPKARFAMLSFYAAEKPQPERVMRFADAIRRRLREIA</sequence>
<evidence type="ECO:0000259" key="3">
    <source>
        <dbReference type="Pfam" id="PF02525"/>
    </source>
</evidence>
<keyword evidence="2" id="KW-0560">Oxidoreductase</keyword>
<dbReference type="AlphaFoldDB" id="A0A380WI00"/>
<dbReference type="Proteomes" id="UP000254701">
    <property type="component" value="Unassembled WGS sequence"/>
</dbReference>
<protein>
    <submittedName>
        <fullName evidence="4">Glutathione-regulated potassium-efflux system ancillary protein kefF</fullName>
    </submittedName>
</protein>
<gene>
    <name evidence="4" type="primary">kefF_1</name>
    <name evidence="4" type="ORF">NCTC10684_01745</name>
</gene>
<comment type="similarity">
    <text evidence="1">Belongs to the NAD(P)H dehydrogenase (quinone) family.</text>
</comment>
<dbReference type="InterPro" id="IPR051545">
    <property type="entry name" value="NAD(P)H_dehydrogenase_qn"/>
</dbReference>
<proteinExistence type="inferred from homology"/>
<dbReference type="GO" id="GO:0005829">
    <property type="term" value="C:cytosol"/>
    <property type="evidence" value="ECO:0007669"/>
    <property type="project" value="TreeGrafter"/>
</dbReference>
<evidence type="ECO:0000313" key="5">
    <source>
        <dbReference type="Proteomes" id="UP000254701"/>
    </source>
</evidence>
<dbReference type="Pfam" id="PF02525">
    <property type="entry name" value="Flavodoxin_2"/>
    <property type="match status" value="1"/>
</dbReference>
<dbReference type="EMBL" id="UFSM01000001">
    <property type="protein sequence ID" value="SUU88521.1"/>
    <property type="molecule type" value="Genomic_DNA"/>
</dbReference>
<evidence type="ECO:0000256" key="1">
    <source>
        <dbReference type="ARBA" id="ARBA00006252"/>
    </source>
</evidence>
<dbReference type="PANTHER" id="PTHR10204:SF34">
    <property type="entry name" value="NAD(P)H DEHYDROGENASE [QUINONE] 1 ISOFORM 1"/>
    <property type="match status" value="1"/>
</dbReference>
<dbReference type="InterPro" id="IPR003680">
    <property type="entry name" value="Flavodoxin_fold"/>
</dbReference>
<dbReference type="InterPro" id="IPR029039">
    <property type="entry name" value="Flavoprotein-like_sf"/>
</dbReference>
<evidence type="ECO:0000313" key="4">
    <source>
        <dbReference type="EMBL" id="SUU88521.1"/>
    </source>
</evidence>
<dbReference type="SUPFAM" id="SSF52218">
    <property type="entry name" value="Flavoproteins"/>
    <property type="match status" value="1"/>
</dbReference>
<dbReference type="OrthoDB" id="9798454at2"/>
<name>A0A380WI00_AMIAI</name>
<evidence type="ECO:0000256" key="2">
    <source>
        <dbReference type="ARBA" id="ARBA00023002"/>
    </source>
</evidence>
<organism evidence="4 5">
    <name type="scientific">Aminobacter aminovorans</name>
    <name type="common">Chelatobacter heintzii</name>
    <dbReference type="NCBI Taxonomy" id="83263"/>
    <lineage>
        <taxon>Bacteria</taxon>
        <taxon>Pseudomonadati</taxon>
        <taxon>Pseudomonadota</taxon>
        <taxon>Alphaproteobacteria</taxon>
        <taxon>Hyphomicrobiales</taxon>
        <taxon>Phyllobacteriaceae</taxon>
        <taxon>Aminobacter</taxon>
    </lineage>
</organism>
<reference evidence="4 5" key="1">
    <citation type="submission" date="2018-06" db="EMBL/GenBank/DDBJ databases">
        <authorList>
            <consortium name="Pathogen Informatics"/>
            <person name="Doyle S."/>
        </authorList>
    </citation>
    <scope>NUCLEOTIDE SEQUENCE [LARGE SCALE GENOMIC DNA]</scope>
    <source>
        <strain evidence="4 5">NCTC10684</strain>
    </source>
</reference>
<dbReference type="Gene3D" id="3.40.50.360">
    <property type="match status" value="1"/>
</dbReference>
<feature type="domain" description="Flavodoxin-like fold" evidence="3">
    <location>
        <begin position="1"/>
        <end position="175"/>
    </location>
</feature>
<accession>A0A380WI00</accession>
<dbReference type="GO" id="GO:0003955">
    <property type="term" value="F:NAD(P)H dehydrogenase (quinone) activity"/>
    <property type="evidence" value="ECO:0007669"/>
    <property type="project" value="TreeGrafter"/>
</dbReference>
<dbReference type="RefSeq" id="WP_115730842.1">
    <property type="nucleotide sequence ID" value="NZ_BAAAVY010000008.1"/>
</dbReference>
<dbReference type="PANTHER" id="PTHR10204">
    <property type="entry name" value="NAD P H OXIDOREDUCTASE-RELATED"/>
    <property type="match status" value="1"/>
</dbReference>